<sequence>MEAQTQPVCRRGCGLPLSAEDAGARGHRCVDALRALSDALEERSATLEHDLRMSRLRWNRREQSLLTKVSSLQNEARLAALRHQRRLHQYVLRVGGLAEQVVGYCQGDARTAESARSRIADGATRAEGDAQERVGAEANLHPTPASERPEVKHQHQTSSGRASFSPTVRGGISGVLSRVPAFDVFRLRARGCWRRRLLWRMNERDEQQRRPATEDS</sequence>
<proteinExistence type="predicted"/>
<gene>
    <name evidence="3" type="primary">LOC129604257</name>
</gene>
<dbReference type="GeneID" id="129604257"/>
<feature type="compositionally biased region" description="Polar residues" evidence="1">
    <location>
        <begin position="156"/>
        <end position="166"/>
    </location>
</feature>
<protein>
    <submittedName>
        <fullName evidence="3">Uncharacterized protein LOC129604257</fullName>
    </submittedName>
</protein>
<dbReference type="AlphaFoldDB" id="A0A9W2XVK2"/>
<organism evidence="2 3">
    <name type="scientific">Betta splendens</name>
    <name type="common">Siamese fighting fish</name>
    <dbReference type="NCBI Taxonomy" id="158456"/>
    <lineage>
        <taxon>Eukaryota</taxon>
        <taxon>Metazoa</taxon>
        <taxon>Chordata</taxon>
        <taxon>Craniata</taxon>
        <taxon>Vertebrata</taxon>
        <taxon>Euteleostomi</taxon>
        <taxon>Actinopterygii</taxon>
        <taxon>Neopterygii</taxon>
        <taxon>Teleostei</taxon>
        <taxon>Neoteleostei</taxon>
        <taxon>Acanthomorphata</taxon>
        <taxon>Anabantaria</taxon>
        <taxon>Anabantiformes</taxon>
        <taxon>Anabantoidei</taxon>
        <taxon>Osphronemidae</taxon>
        <taxon>Betta</taxon>
    </lineage>
</organism>
<dbReference type="OrthoDB" id="8908659at2759"/>
<reference evidence="3" key="1">
    <citation type="submission" date="2025-08" db="UniProtKB">
        <authorList>
            <consortium name="RefSeq"/>
        </authorList>
    </citation>
    <scope>IDENTIFICATION</scope>
</reference>
<dbReference type="RefSeq" id="XP_055365813.1">
    <property type="nucleotide sequence ID" value="XM_055509838.1"/>
</dbReference>
<dbReference type="KEGG" id="bspl:129604257"/>
<accession>A0A9W2XVK2</accession>
<evidence type="ECO:0000313" key="2">
    <source>
        <dbReference type="Proteomes" id="UP000515150"/>
    </source>
</evidence>
<evidence type="ECO:0000256" key="1">
    <source>
        <dbReference type="SAM" id="MobiDB-lite"/>
    </source>
</evidence>
<feature type="non-terminal residue" evidence="3">
    <location>
        <position position="216"/>
    </location>
</feature>
<keyword evidence="2" id="KW-1185">Reference proteome</keyword>
<feature type="region of interest" description="Disordered" evidence="1">
    <location>
        <begin position="123"/>
        <end position="169"/>
    </location>
</feature>
<name>A0A9W2XVK2_BETSP</name>
<dbReference type="Proteomes" id="UP000515150">
    <property type="component" value="Chromosome 6"/>
</dbReference>
<evidence type="ECO:0000313" key="3">
    <source>
        <dbReference type="RefSeq" id="XP_055365813.1"/>
    </source>
</evidence>
<feature type="compositionally biased region" description="Basic and acidic residues" evidence="1">
    <location>
        <begin position="123"/>
        <end position="135"/>
    </location>
</feature>